<evidence type="ECO:0000256" key="1">
    <source>
        <dbReference type="SAM" id="SignalP"/>
    </source>
</evidence>
<feature type="chain" id="PRO_5009288842" evidence="1">
    <location>
        <begin position="28"/>
        <end position="440"/>
    </location>
</feature>
<sequence>MSRPSVAARFAACLALVCLATSGPADAHDHTVLRGRLVFADHEKPVVRVLDLDTGEVTHSFDLPKANPGFAGVEGGRYVVIKTGDEAGTIRFLDTGLTVESHGDHVDIDKGEVKLLDFAVTGDKPAHIVSAKGELALFYDGVRPWERKSEAKAVLIPIRSLALKAPEVTIWPSPAPQHGIVIPLGGRQWLMSVPNPVYAKGEDRSASSRPDGFEILERGGKGWKRLALFNDSARTDASCKLFHGYAASRGSHVFGCAEGTDGGMLVLSQGGKGRWSGRRIAYPDERRVSAIKAREGARYMVGNYGLKAPYDALLRIDPAAKAGGAADVLPVPGGQAACQFELSGKGDRLVNLTPDGKLRVYEIAPSWRELASFDAVAGFDCQYGAKTPTPTPGLAVIGGSAFVSDPGNGRIREYHLDTLKQGLDLPVGGMPANLAGSDAG</sequence>
<keyword evidence="1" id="KW-0732">Signal</keyword>
<dbReference type="SUPFAM" id="SSF50969">
    <property type="entry name" value="YVTN repeat-like/Quinoprotein amine dehydrogenase"/>
    <property type="match status" value="1"/>
</dbReference>
<dbReference type="RefSeq" id="WP_200827961.1">
    <property type="nucleotide sequence ID" value="NZ_FNUY01000003.1"/>
</dbReference>
<feature type="signal peptide" evidence="1">
    <location>
        <begin position="1"/>
        <end position="27"/>
    </location>
</feature>
<name>A0A1H5WXT0_9HYPH</name>
<dbReference type="AlphaFoldDB" id="A0A1H5WXT0"/>
<evidence type="ECO:0000313" key="3">
    <source>
        <dbReference type="Proteomes" id="UP000236743"/>
    </source>
</evidence>
<dbReference type="Proteomes" id="UP000236743">
    <property type="component" value="Unassembled WGS sequence"/>
</dbReference>
<dbReference type="InterPro" id="IPR011044">
    <property type="entry name" value="Quino_amine_DH_bsu"/>
</dbReference>
<keyword evidence="3" id="KW-1185">Reference proteome</keyword>
<protein>
    <submittedName>
        <fullName evidence="2">Uncharacterized protein</fullName>
    </submittedName>
</protein>
<dbReference type="EMBL" id="FNUY01000003">
    <property type="protein sequence ID" value="SEG04065.1"/>
    <property type="molecule type" value="Genomic_DNA"/>
</dbReference>
<gene>
    <name evidence="2" type="ORF">SAMN04488115_1037</name>
</gene>
<reference evidence="2 3" key="1">
    <citation type="submission" date="2016-10" db="EMBL/GenBank/DDBJ databases">
        <authorList>
            <person name="de Groot N.N."/>
        </authorList>
    </citation>
    <scope>NUCLEOTIDE SEQUENCE [LARGE SCALE GENOMIC DNA]</scope>
    <source>
        <strain evidence="2 3">DSM 26656</strain>
    </source>
</reference>
<proteinExistence type="predicted"/>
<organism evidence="2 3">
    <name type="scientific">Bosea lathyri</name>
    <dbReference type="NCBI Taxonomy" id="1036778"/>
    <lineage>
        <taxon>Bacteria</taxon>
        <taxon>Pseudomonadati</taxon>
        <taxon>Pseudomonadota</taxon>
        <taxon>Alphaproteobacteria</taxon>
        <taxon>Hyphomicrobiales</taxon>
        <taxon>Boseaceae</taxon>
        <taxon>Bosea</taxon>
    </lineage>
</organism>
<evidence type="ECO:0000313" key="2">
    <source>
        <dbReference type="EMBL" id="SEG04065.1"/>
    </source>
</evidence>
<accession>A0A1H5WXT0</accession>